<feature type="compositionally biased region" description="Basic and acidic residues" evidence="1">
    <location>
        <begin position="14"/>
        <end position="25"/>
    </location>
</feature>
<feature type="region of interest" description="Disordered" evidence="1">
    <location>
        <begin position="534"/>
        <end position="697"/>
    </location>
</feature>
<dbReference type="OrthoDB" id="3358646at2759"/>
<keyword evidence="3" id="KW-1185">Reference proteome</keyword>
<dbReference type="AlphaFoldDB" id="A0A0D7BQE8"/>
<reference evidence="2 3" key="1">
    <citation type="journal article" date="2015" name="Fungal Genet. Biol.">
        <title>Evolution of novel wood decay mechanisms in Agaricales revealed by the genome sequences of Fistulina hepatica and Cylindrobasidium torrendii.</title>
        <authorList>
            <person name="Floudas D."/>
            <person name="Held B.W."/>
            <person name="Riley R."/>
            <person name="Nagy L.G."/>
            <person name="Koehler G."/>
            <person name="Ransdell A.S."/>
            <person name="Younus H."/>
            <person name="Chow J."/>
            <person name="Chiniquy J."/>
            <person name="Lipzen A."/>
            <person name="Tritt A."/>
            <person name="Sun H."/>
            <person name="Haridas S."/>
            <person name="LaButti K."/>
            <person name="Ohm R.A."/>
            <person name="Kues U."/>
            <person name="Blanchette R.A."/>
            <person name="Grigoriev I.V."/>
            <person name="Minto R.E."/>
            <person name="Hibbett D.S."/>
        </authorList>
    </citation>
    <scope>NUCLEOTIDE SEQUENCE [LARGE SCALE GENOMIC DNA]</scope>
    <source>
        <strain evidence="2 3">FP15055 ss-10</strain>
    </source>
</reference>
<dbReference type="PANTHER" id="PTHR38696:SF1">
    <property type="entry name" value="MEDIATOR OF RNA POLYMERASE II TRANSCRIPTION SUBUNIT 13"/>
    <property type="match status" value="1"/>
</dbReference>
<feature type="region of interest" description="Disordered" evidence="1">
    <location>
        <begin position="419"/>
        <end position="464"/>
    </location>
</feature>
<feature type="compositionally biased region" description="Polar residues" evidence="1">
    <location>
        <begin position="590"/>
        <end position="601"/>
    </location>
</feature>
<dbReference type="EMBL" id="KN880440">
    <property type="protein sequence ID" value="KIY72748.1"/>
    <property type="molecule type" value="Genomic_DNA"/>
</dbReference>
<name>A0A0D7BQE8_9AGAR</name>
<dbReference type="Proteomes" id="UP000054007">
    <property type="component" value="Unassembled WGS sequence"/>
</dbReference>
<evidence type="ECO:0000313" key="3">
    <source>
        <dbReference type="Proteomes" id="UP000054007"/>
    </source>
</evidence>
<protein>
    <submittedName>
        <fullName evidence="2">Uncharacterized protein</fullName>
    </submittedName>
</protein>
<feature type="region of interest" description="Disordered" evidence="1">
    <location>
        <begin position="502"/>
        <end position="522"/>
    </location>
</feature>
<feature type="compositionally biased region" description="Basic and acidic residues" evidence="1">
    <location>
        <begin position="665"/>
        <end position="675"/>
    </location>
</feature>
<dbReference type="PANTHER" id="PTHR38696">
    <property type="entry name" value="MEDIATOR OF RNA POLYMERASE II TRANSCRIPTION SUBUNIT 13"/>
    <property type="match status" value="1"/>
</dbReference>
<evidence type="ECO:0000313" key="2">
    <source>
        <dbReference type="EMBL" id="KIY72748.1"/>
    </source>
</evidence>
<feature type="region of interest" description="Disordered" evidence="1">
    <location>
        <begin position="300"/>
        <end position="380"/>
    </location>
</feature>
<feature type="compositionally biased region" description="Basic and acidic residues" evidence="1">
    <location>
        <begin position="576"/>
        <end position="585"/>
    </location>
</feature>
<proteinExistence type="predicted"/>
<feature type="region of interest" description="Disordered" evidence="1">
    <location>
        <begin position="1"/>
        <end position="25"/>
    </location>
</feature>
<sequence>MSTNSPPPDSSFMPRREFRRDTPQREPKTFSLLALSGSNCIRLYSFPLHVVVHLRRFLDQDSLISAYREDVSNNFCEFLLEGKIWSSPKSPATERLLLDILAIIYQHGHIYLSTVDYGREADDRLAMAFSKPSVQPDHASSPGHSKVSFSDPRSVGNRVPFALSFPSATLLRVIAPPLDLTPAILQAVRGAWPRGVVSEKKIGNDTFEFKLKGYRWFQQDTFATDSLRHILTLLSALDAQSFTLLSSISLTNNRSRVKDLWLFTGPAPLNEEGAFPDSPVPSHRAIPQRDVEAFNGHKRMATEPIGSPPPSYQHHARAVTDAARNGQPSPSPSQSSQAPHHVLRKPAPRAQLPVSVSDQLDVEGEGEYRRVDLPSTIPSGIENMTGVGAGLPLPPDTQTPDVFYTTSPFQASPTAAHDIRDDGVATSSPPRGSPEPVPVESLPQSAATTPPVTATPPGAPEPQSALLSSRVFRDSAFSSCTDTSADIPIKWTGVGTDAVQEEDERLGPDIPGGWQPTPVEERTEPVSMDIALEQSQSPTHSVHDVHGRVSSPVFSQRSAEHHSQAGLIGTFPSIEPQDKEKEKEGAGVNTPPQREGSNGQQGWVLVDVEKQASGHSRSHSTTGGDGSSSREPKSPLPKSVIIVDPSKKKDEAPPGSRVRRFFSLSRKDSKRVVKDHARRKSRLVVDDSQESEDGKNA</sequence>
<feature type="compositionally biased region" description="Low complexity" evidence="1">
    <location>
        <begin position="613"/>
        <end position="622"/>
    </location>
</feature>
<evidence type="ECO:0000256" key="1">
    <source>
        <dbReference type="SAM" id="MobiDB-lite"/>
    </source>
</evidence>
<organism evidence="2 3">
    <name type="scientific">Cylindrobasidium torrendii FP15055 ss-10</name>
    <dbReference type="NCBI Taxonomy" id="1314674"/>
    <lineage>
        <taxon>Eukaryota</taxon>
        <taxon>Fungi</taxon>
        <taxon>Dikarya</taxon>
        <taxon>Basidiomycota</taxon>
        <taxon>Agaricomycotina</taxon>
        <taxon>Agaricomycetes</taxon>
        <taxon>Agaricomycetidae</taxon>
        <taxon>Agaricales</taxon>
        <taxon>Marasmiineae</taxon>
        <taxon>Physalacriaceae</taxon>
        <taxon>Cylindrobasidium</taxon>
    </lineage>
</organism>
<gene>
    <name evidence="2" type="ORF">CYLTODRAFT_449492</name>
</gene>
<feature type="region of interest" description="Disordered" evidence="1">
    <location>
        <begin position="133"/>
        <end position="153"/>
    </location>
</feature>
<accession>A0A0D7BQE8</accession>